<keyword evidence="3 6" id="KW-0560">Oxidoreductase</keyword>
<protein>
    <submittedName>
        <fullName evidence="6">L-threonine 3-dehydrogenase</fullName>
        <ecNumber evidence="6">1.1.1.103</ecNumber>
    </submittedName>
</protein>
<comment type="caution">
    <text evidence="6">The sequence shown here is derived from an EMBL/GenBank/DDBJ whole genome shotgun (WGS) entry which is preliminary data.</text>
</comment>
<dbReference type="NCBIfam" id="NF003808">
    <property type="entry name" value="PRK05396.1"/>
    <property type="match status" value="1"/>
</dbReference>
<accession>A0A0B1Q5M8</accession>
<name>A0A0B1Q5M8_9HYPH</name>
<evidence type="ECO:0000256" key="3">
    <source>
        <dbReference type="ARBA" id="ARBA00023002"/>
    </source>
</evidence>
<dbReference type="Gene3D" id="3.90.180.10">
    <property type="entry name" value="Medium-chain alcohol dehydrogenases, catalytic domain"/>
    <property type="match status" value="1"/>
</dbReference>
<comment type="similarity">
    <text evidence="4">Belongs to the zinc-containing alcohol dehydrogenase family.</text>
</comment>
<dbReference type="InterPro" id="IPR011032">
    <property type="entry name" value="GroES-like_sf"/>
</dbReference>
<dbReference type="InterPro" id="IPR036291">
    <property type="entry name" value="NAD(P)-bd_dom_sf"/>
</dbReference>
<evidence type="ECO:0000256" key="1">
    <source>
        <dbReference type="ARBA" id="ARBA00022723"/>
    </source>
</evidence>
<organism evidence="6 7">
    <name type="scientific">Aureimonas altamirensis</name>
    <dbReference type="NCBI Taxonomy" id="370622"/>
    <lineage>
        <taxon>Bacteria</taxon>
        <taxon>Pseudomonadati</taxon>
        <taxon>Pseudomonadota</taxon>
        <taxon>Alphaproteobacteria</taxon>
        <taxon>Hyphomicrobiales</taxon>
        <taxon>Aurantimonadaceae</taxon>
        <taxon>Aureimonas</taxon>
    </lineage>
</organism>
<dbReference type="Proteomes" id="UP000030826">
    <property type="component" value="Unassembled WGS sequence"/>
</dbReference>
<dbReference type="EMBL" id="JRFJ01000002">
    <property type="protein sequence ID" value="KHJ54681.1"/>
    <property type="molecule type" value="Genomic_DNA"/>
</dbReference>
<proteinExistence type="inferred from homology"/>
<dbReference type="PROSITE" id="PS00059">
    <property type="entry name" value="ADH_ZINC"/>
    <property type="match status" value="1"/>
</dbReference>
<dbReference type="InterPro" id="IPR013149">
    <property type="entry name" value="ADH-like_C"/>
</dbReference>
<dbReference type="EC" id="1.1.1.103" evidence="6"/>
<dbReference type="InterPro" id="IPR020843">
    <property type="entry name" value="ER"/>
</dbReference>
<dbReference type="SUPFAM" id="SSF51735">
    <property type="entry name" value="NAD(P)-binding Rossmann-fold domains"/>
    <property type="match status" value="1"/>
</dbReference>
<dbReference type="RefSeq" id="WP_039191513.1">
    <property type="nucleotide sequence ID" value="NZ_JRFJ01000002.1"/>
</dbReference>
<dbReference type="InterPro" id="IPR002328">
    <property type="entry name" value="ADH_Zn_CS"/>
</dbReference>
<evidence type="ECO:0000256" key="2">
    <source>
        <dbReference type="ARBA" id="ARBA00022833"/>
    </source>
</evidence>
<dbReference type="SMART" id="SM00829">
    <property type="entry name" value="PKS_ER"/>
    <property type="match status" value="1"/>
</dbReference>
<dbReference type="InterPro" id="IPR050129">
    <property type="entry name" value="Zn_alcohol_dh"/>
</dbReference>
<dbReference type="PANTHER" id="PTHR43401">
    <property type="entry name" value="L-THREONINE 3-DEHYDROGENASE"/>
    <property type="match status" value="1"/>
</dbReference>
<dbReference type="AlphaFoldDB" id="A0A0B1Q5M8"/>
<evidence type="ECO:0000256" key="4">
    <source>
        <dbReference type="RuleBase" id="RU361277"/>
    </source>
</evidence>
<dbReference type="PANTHER" id="PTHR43401:SF2">
    <property type="entry name" value="L-THREONINE 3-DEHYDROGENASE"/>
    <property type="match status" value="1"/>
</dbReference>
<dbReference type="GO" id="GO:0008270">
    <property type="term" value="F:zinc ion binding"/>
    <property type="evidence" value="ECO:0007669"/>
    <property type="project" value="InterPro"/>
</dbReference>
<gene>
    <name evidence="6" type="primary">tdh</name>
    <name evidence="6" type="ORF">LA66_08805</name>
</gene>
<reference evidence="6 7" key="1">
    <citation type="submission" date="2014-09" db="EMBL/GenBank/DDBJ databases">
        <title>Isolation and characterization of Aurantimonas altamirensis ON-56566 from clinical sample following a dog bite.</title>
        <authorList>
            <person name="Eshaghi A."/>
            <person name="Li A."/>
            <person name="Shahinas D."/>
            <person name="Bahn P."/>
            <person name="Kus J.V."/>
            <person name="Patel S.N."/>
        </authorList>
    </citation>
    <scope>NUCLEOTIDE SEQUENCE [LARGE SCALE GENOMIC DNA]</scope>
    <source>
        <strain evidence="6 7">ON-56566</strain>
    </source>
</reference>
<feature type="domain" description="Enoyl reductase (ER)" evidence="5">
    <location>
        <begin position="12"/>
        <end position="338"/>
    </location>
</feature>
<dbReference type="SUPFAM" id="SSF50129">
    <property type="entry name" value="GroES-like"/>
    <property type="match status" value="1"/>
</dbReference>
<keyword evidence="2 4" id="KW-0862">Zinc</keyword>
<dbReference type="GO" id="GO:0008743">
    <property type="term" value="F:L-threonine 3-dehydrogenase activity"/>
    <property type="evidence" value="ECO:0007669"/>
    <property type="project" value="UniProtKB-EC"/>
</dbReference>
<comment type="cofactor">
    <cofactor evidence="4">
        <name>Zn(2+)</name>
        <dbReference type="ChEBI" id="CHEBI:29105"/>
    </cofactor>
</comment>
<dbReference type="Pfam" id="PF08240">
    <property type="entry name" value="ADH_N"/>
    <property type="match status" value="1"/>
</dbReference>
<evidence type="ECO:0000313" key="7">
    <source>
        <dbReference type="Proteomes" id="UP000030826"/>
    </source>
</evidence>
<evidence type="ECO:0000313" key="6">
    <source>
        <dbReference type="EMBL" id="KHJ54681.1"/>
    </source>
</evidence>
<dbReference type="Gene3D" id="3.40.50.720">
    <property type="entry name" value="NAD(P)-binding Rossmann-like Domain"/>
    <property type="match status" value="1"/>
</dbReference>
<dbReference type="OrthoDB" id="9809185at2"/>
<dbReference type="InterPro" id="IPR013154">
    <property type="entry name" value="ADH-like_N"/>
</dbReference>
<dbReference type="Pfam" id="PF00107">
    <property type="entry name" value="ADH_zinc_N"/>
    <property type="match status" value="1"/>
</dbReference>
<keyword evidence="1 4" id="KW-0479">Metal-binding</keyword>
<sequence>MKALVKSRPEPGLWLEEQPVPTIDADEVLIKVNKTGICGTDIHIYAWDDWASRTVPVPMVVGHEYAGEIVETGASVRSLKVGQRVSGEGHVIGMQSRAARGGRFHLDPETRGIGVNIPGAFAQYLKLPAFNVVPLPDDIDDELGAILDPLGNAVHTALSFDLVGEDVLITGAGPIGIMSAAVARHVGARHVVITDVNPARLELAGRVADVTPVNVAEEDLRSVKSRLGLKEGFDVGLEMSGSPAAFEQMVDQLLMGGKIAMLGIPPRPAPVDWTKIVFKMLTIKGVYGREMFETWHKMLAMLQSGLDVRGVITHRMDVADYRTAFDTMMKGESGKIVLDWTRA</sequence>
<dbReference type="STRING" id="370622.LA66_08805"/>
<evidence type="ECO:0000259" key="5">
    <source>
        <dbReference type="SMART" id="SM00829"/>
    </source>
</evidence>